<accession>A0A3P3Y9K6</accession>
<dbReference type="AlphaFoldDB" id="A0A3P3Y9K6"/>
<evidence type="ECO:0000313" key="2">
    <source>
        <dbReference type="EMBL" id="SPQ96845.1"/>
    </source>
</evidence>
<sequence>MNEVQTSTSPSMASLGFAGIPIFYDTAHGMDLPSDPVHNHLAGYPVNPQPRQAVPMSISTTFDVVAKPCYVEELSTERDRYWPESQWRDTSPTDPDGVARMRGTEFARKKFPEQNAMNKFIRAFLDSPDYNPDERKSEVVRKLMLRVAAQYPHSDPTEAIITKTLSEKLKSRRKHARRSSLGRGQLSRPATPGAQTSMASIIENSSTSSSLSGKAYPLQMFLENFAEHACNTLSLQPDDPTWNHLPRQNLVVEELMGVLLSARRKFARTALDQL</sequence>
<reference evidence="2 3" key="1">
    <citation type="submission" date="2018-03" db="EMBL/GenBank/DDBJ databases">
        <authorList>
            <person name="Fogelqvist J."/>
        </authorList>
    </citation>
    <scope>NUCLEOTIDE SEQUENCE [LARGE SCALE GENOMIC DNA]</scope>
</reference>
<evidence type="ECO:0000256" key="1">
    <source>
        <dbReference type="SAM" id="MobiDB-lite"/>
    </source>
</evidence>
<geneLocation type="mitochondrion" evidence="2"/>
<dbReference type="Proteomes" id="UP000290189">
    <property type="component" value="Unassembled WGS sequence"/>
</dbReference>
<name>A0A3P3Y9K6_PLABS</name>
<protein>
    <submittedName>
        <fullName evidence="2">Uncharacterized protein</fullName>
    </submittedName>
</protein>
<proteinExistence type="predicted"/>
<gene>
    <name evidence="2" type="ORF">PLBR_LOCUS4060</name>
</gene>
<evidence type="ECO:0000313" key="3">
    <source>
        <dbReference type="Proteomes" id="UP000290189"/>
    </source>
</evidence>
<keyword evidence="2" id="KW-0496">Mitochondrion</keyword>
<feature type="region of interest" description="Disordered" evidence="1">
    <location>
        <begin position="168"/>
        <end position="195"/>
    </location>
</feature>
<organism evidence="2 3">
    <name type="scientific">Plasmodiophora brassicae</name>
    <name type="common">Clubroot disease agent</name>
    <dbReference type="NCBI Taxonomy" id="37360"/>
    <lineage>
        <taxon>Eukaryota</taxon>
        <taxon>Sar</taxon>
        <taxon>Rhizaria</taxon>
        <taxon>Endomyxa</taxon>
        <taxon>Phytomyxea</taxon>
        <taxon>Plasmodiophorida</taxon>
        <taxon>Plasmodiophoridae</taxon>
        <taxon>Plasmodiophora</taxon>
    </lineage>
</organism>
<feature type="compositionally biased region" description="Basic residues" evidence="1">
    <location>
        <begin position="170"/>
        <end position="180"/>
    </location>
</feature>
<dbReference type="EMBL" id="OVEO01000006">
    <property type="protein sequence ID" value="SPQ96845.1"/>
    <property type="molecule type" value="Genomic_DNA"/>
</dbReference>